<evidence type="ECO:0000313" key="9">
    <source>
        <dbReference type="Proteomes" id="UP000007796"/>
    </source>
</evidence>
<evidence type="ECO:0000256" key="5">
    <source>
        <dbReference type="ARBA" id="ARBA00040604"/>
    </source>
</evidence>
<feature type="compositionally biased region" description="Low complexity" evidence="6">
    <location>
        <begin position="20"/>
        <end position="30"/>
    </location>
</feature>
<dbReference type="RefSeq" id="XP_014170377.1">
    <property type="nucleotide sequence ID" value="XM_014314902.1"/>
</dbReference>
<dbReference type="PROSITE" id="PS51886">
    <property type="entry name" value="TLDC"/>
    <property type="match status" value="1"/>
</dbReference>
<dbReference type="AlphaFoldDB" id="F0XNG4"/>
<dbReference type="PANTHER" id="PTHR23354:SF62">
    <property type="entry name" value="MUSTARD, ISOFORM V"/>
    <property type="match status" value="1"/>
</dbReference>
<dbReference type="Proteomes" id="UP000007796">
    <property type="component" value="Unassembled WGS sequence"/>
</dbReference>
<evidence type="ECO:0000313" key="8">
    <source>
        <dbReference type="EMBL" id="EFX00895.1"/>
    </source>
</evidence>
<comment type="similarity">
    <text evidence="2">Belongs to the OXR1 family.</text>
</comment>
<evidence type="ECO:0000256" key="6">
    <source>
        <dbReference type="SAM" id="MobiDB-lite"/>
    </source>
</evidence>
<dbReference type="GeneID" id="25974913"/>
<evidence type="ECO:0000256" key="4">
    <source>
        <dbReference type="ARBA" id="ARBA00037112"/>
    </source>
</evidence>
<dbReference type="GO" id="GO:0005739">
    <property type="term" value="C:mitochondrion"/>
    <property type="evidence" value="ECO:0007669"/>
    <property type="project" value="UniProtKB-SubCell"/>
</dbReference>
<comment type="subcellular location">
    <subcellularLocation>
        <location evidence="1">Mitochondrion</location>
    </subcellularLocation>
</comment>
<dbReference type="SMART" id="SM00584">
    <property type="entry name" value="TLDc"/>
    <property type="match status" value="1"/>
</dbReference>
<comment type="function">
    <text evidence="4">May be involved in protection from oxidative damage.</text>
</comment>
<dbReference type="Pfam" id="PF07534">
    <property type="entry name" value="TLD"/>
    <property type="match status" value="2"/>
</dbReference>
<reference evidence="8 9" key="1">
    <citation type="journal article" date="2011" name="Proc. Natl. Acad. Sci. U.S.A.">
        <title>Genome and transcriptome analyses of the mountain pine beetle-fungal symbiont Grosmannia clavigera, a lodgepole pine pathogen.</title>
        <authorList>
            <person name="DiGuistini S."/>
            <person name="Wang Y."/>
            <person name="Liao N.Y."/>
            <person name="Taylor G."/>
            <person name="Tanguay P."/>
            <person name="Feau N."/>
            <person name="Henrissat B."/>
            <person name="Chan S.K."/>
            <person name="Hesse-Orce U."/>
            <person name="Alamouti S.M."/>
            <person name="Tsui C.K.M."/>
            <person name="Docking R.T."/>
            <person name="Levasseur A."/>
            <person name="Haridas S."/>
            <person name="Robertson G."/>
            <person name="Birol I."/>
            <person name="Holt R.A."/>
            <person name="Marra M.A."/>
            <person name="Hamelin R.C."/>
            <person name="Hirst M."/>
            <person name="Jones S.J.M."/>
            <person name="Bohlmann J."/>
            <person name="Breuil C."/>
        </authorList>
    </citation>
    <scope>NUCLEOTIDE SEQUENCE [LARGE SCALE GENOMIC DNA]</scope>
    <source>
        <strain evidence="9">kw1407 / UAMH 11150</strain>
    </source>
</reference>
<organism evidence="9">
    <name type="scientific">Grosmannia clavigera (strain kw1407 / UAMH 11150)</name>
    <name type="common">Blue stain fungus</name>
    <name type="synonym">Graphiocladiella clavigera</name>
    <dbReference type="NCBI Taxonomy" id="655863"/>
    <lineage>
        <taxon>Eukaryota</taxon>
        <taxon>Fungi</taxon>
        <taxon>Dikarya</taxon>
        <taxon>Ascomycota</taxon>
        <taxon>Pezizomycotina</taxon>
        <taxon>Sordariomycetes</taxon>
        <taxon>Sordariomycetidae</taxon>
        <taxon>Ophiostomatales</taxon>
        <taxon>Ophiostomataceae</taxon>
        <taxon>Leptographium</taxon>
    </lineage>
</organism>
<sequence>MNHHGGPTSSDHHSHHAHRSPAGSGTVTPTSPSPVSPSFLPSSFYSAIGGLMRRLSSEPGGQLQPAASSYPPSFSHSRDMAEGSRSLDLSSPASASHHSPRSPLGAYQPYSPPFARTASPLRPPPLEPLILSGFHDDTPPSARLLSTAIAEEIRIMVPERLRIEDEWKLVYSLDQDGASLATLYEKCSVHTEHRNGFVLVVQDQDGGTFGAYLSEYPHPAPHYFGTGECFLWRASFVPSLPPPSSMPLLYSDAGQEPLIPGLSGPSASTVRAAVPSSAASLASTPSLVSISSIASSVTSVAPPHSLRPMSSPSIRFSAYPYSGVNEYFLYCETHSLSIGGGDGKYGLWLDDGLEKGVSSTCLTFGNQPLSDEGDKFGVLGVEVWVIGSRQ</sequence>
<feature type="region of interest" description="Disordered" evidence="6">
    <location>
        <begin position="1"/>
        <end position="36"/>
    </location>
</feature>
<dbReference type="FunCoup" id="F0XNG4">
    <property type="interactions" value="8"/>
</dbReference>
<feature type="compositionally biased region" description="Polar residues" evidence="6">
    <location>
        <begin position="65"/>
        <end position="75"/>
    </location>
</feature>
<dbReference type="GO" id="GO:0005634">
    <property type="term" value="C:nucleus"/>
    <property type="evidence" value="ECO:0007669"/>
    <property type="project" value="TreeGrafter"/>
</dbReference>
<dbReference type="EMBL" id="GL629795">
    <property type="protein sequence ID" value="EFX00895.1"/>
    <property type="molecule type" value="Genomic_DNA"/>
</dbReference>
<accession>F0XNG4</accession>
<dbReference type="InterPro" id="IPR006571">
    <property type="entry name" value="TLDc_dom"/>
</dbReference>
<feature type="domain" description="TLDc" evidence="7">
    <location>
        <begin position="143"/>
        <end position="387"/>
    </location>
</feature>
<keyword evidence="3" id="KW-0496">Mitochondrion</keyword>
<dbReference type="STRING" id="655863.F0XNG4"/>
<evidence type="ECO:0000256" key="2">
    <source>
        <dbReference type="ARBA" id="ARBA00009540"/>
    </source>
</evidence>
<name>F0XNG4_GROCL</name>
<feature type="region of interest" description="Disordered" evidence="6">
    <location>
        <begin position="55"/>
        <end position="122"/>
    </location>
</feature>
<dbReference type="GO" id="GO:0006979">
    <property type="term" value="P:response to oxidative stress"/>
    <property type="evidence" value="ECO:0007669"/>
    <property type="project" value="TreeGrafter"/>
</dbReference>
<evidence type="ECO:0000259" key="7">
    <source>
        <dbReference type="PROSITE" id="PS51886"/>
    </source>
</evidence>
<gene>
    <name evidence="8" type="ORF">CMQ_1976</name>
</gene>
<dbReference type="eggNOG" id="KOG2372">
    <property type="taxonomic scope" value="Eukaryota"/>
</dbReference>
<evidence type="ECO:0000256" key="1">
    <source>
        <dbReference type="ARBA" id="ARBA00004173"/>
    </source>
</evidence>
<dbReference type="InParanoid" id="F0XNG4"/>
<keyword evidence="9" id="KW-1185">Reference proteome</keyword>
<evidence type="ECO:0000256" key="3">
    <source>
        <dbReference type="ARBA" id="ARBA00023128"/>
    </source>
</evidence>
<protein>
    <recommendedName>
        <fullName evidence="5">Oxidation resistance protein 1</fullName>
    </recommendedName>
</protein>
<feature type="compositionally biased region" description="Low complexity" evidence="6">
    <location>
        <begin position="84"/>
        <end position="97"/>
    </location>
</feature>
<proteinExistence type="inferred from homology"/>
<dbReference type="PANTHER" id="PTHR23354">
    <property type="entry name" value="NUCLEOLAR PROTEIN 7/ESTROGEN RECEPTOR COACTIVATOR-RELATED"/>
    <property type="match status" value="1"/>
</dbReference>
<dbReference type="OrthoDB" id="26679at2759"/>
<dbReference type="HOGENOM" id="CLU_029204_0_1_1"/>